<evidence type="ECO:0000313" key="12">
    <source>
        <dbReference type="Proteomes" id="UP000663880"/>
    </source>
</evidence>
<dbReference type="AlphaFoldDB" id="A0A821XT29"/>
<name>A0A821XT29_9NEOP</name>
<comment type="subcellular location">
    <subcellularLocation>
        <location evidence="1 10">Endoplasmic reticulum membrane</location>
        <topology evidence="1 10">Multi-pass membrane protein</topology>
    </subcellularLocation>
</comment>
<accession>A0A821XT29</accession>
<organism evidence="11 12">
    <name type="scientific">Pieris macdunnoughi</name>
    <dbReference type="NCBI Taxonomy" id="345717"/>
    <lineage>
        <taxon>Eukaryota</taxon>
        <taxon>Metazoa</taxon>
        <taxon>Ecdysozoa</taxon>
        <taxon>Arthropoda</taxon>
        <taxon>Hexapoda</taxon>
        <taxon>Insecta</taxon>
        <taxon>Pterygota</taxon>
        <taxon>Neoptera</taxon>
        <taxon>Endopterygota</taxon>
        <taxon>Lepidoptera</taxon>
        <taxon>Glossata</taxon>
        <taxon>Ditrysia</taxon>
        <taxon>Papilionoidea</taxon>
        <taxon>Pieridae</taxon>
        <taxon>Pierinae</taxon>
        <taxon>Pieris</taxon>
    </lineage>
</organism>
<dbReference type="GO" id="GO:0016125">
    <property type="term" value="P:sterol metabolic process"/>
    <property type="evidence" value="ECO:0007669"/>
    <property type="project" value="UniProtKB-UniRule"/>
</dbReference>
<protein>
    <recommendedName>
        <fullName evidence="10">Protein ARV</fullName>
    </recommendedName>
</protein>
<evidence type="ECO:0000256" key="7">
    <source>
        <dbReference type="ARBA" id="ARBA00023055"/>
    </source>
</evidence>
<evidence type="ECO:0000256" key="2">
    <source>
        <dbReference type="ARBA" id="ARBA00009187"/>
    </source>
</evidence>
<evidence type="ECO:0000313" key="11">
    <source>
        <dbReference type="EMBL" id="CAF4948809.1"/>
    </source>
</evidence>
<keyword evidence="6 10" id="KW-1133">Transmembrane helix</keyword>
<feature type="transmembrane region" description="Helical" evidence="10">
    <location>
        <begin position="253"/>
        <end position="273"/>
    </location>
</feature>
<dbReference type="Pfam" id="PF04161">
    <property type="entry name" value="Arv1"/>
    <property type="match status" value="1"/>
</dbReference>
<dbReference type="InterPro" id="IPR007290">
    <property type="entry name" value="Arv1"/>
</dbReference>
<comment type="function">
    <text evidence="10">Mediator of sterol homeostasis involved in sterol uptake, trafficking and distribution into membranes.</text>
</comment>
<keyword evidence="7 10" id="KW-0445">Lipid transport</keyword>
<gene>
    <name evidence="11" type="ORF">PMACD_LOCUS15473</name>
</gene>
<keyword evidence="8 10" id="KW-0443">Lipid metabolism</keyword>
<proteinExistence type="inferred from homology"/>
<feature type="transmembrane region" description="Helical" evidence="10">
    <location>
        <begin position="226"/>
        <end position="248"/>
    </location>
</feature>
<sequence>MIENKQFKCVNCSKNVGALFRNYGPSVLKLSKCEHCKGIVDKYIEYDPVIVMIDLVLISKEAQRHIIFNTDFKAYWKLFIILMMLETYGIWRNDSLFNIIVNSLCNIQNNSTTNTTFIKLPQQLLLNNLESYNMDCMDWAREEKDGVDLFIWEKDFYIQFISTLMGIIVFILIVHSTMRLFSTYTRNTKVGIVKLLKSYSLANTSLLFTLPTLVWGTHETSPETRLLHYLLVFLYMFTVFYNVFTVLYESPRLFTTVILLLSHLVKFIMAFHMPPLIRTLTT</sequence>
<comment type="caution">
    <text evidence="11">The sequence shown here is derived from an EMBL/GenBank/DDBJ whole genome shotgun (WGS) entry which is preliminary data.</text>
</comment>
<feature type="transmembrane region" description="Helical" evidence="10">
    <location>
        <begin position="156"/>
        <end position="174"/>
    </location>
</feature>
<keyword evidence="9 10" id="KW-0472">Membrane</keyword>
<feature type="transmembrane region" description="Helical" evidence="10">
    <location>
        <begin position="195"/>
        <end position="214"/>
    </location>
</feature>
<evidence type="ECO:0000256" key="1">
    <source>
        <dbReference type="ARBA" id="ARBA00004477"/>
    </source>
</evidence>
<keyword evidence="12" id="KW-1185">Reference proteome</keyword>
<dbReference type="GO" id="GO:0032366">
    <property type="term" value="P:intracellular sterol transport"/>
    <property type="evidence" value="ECO:0007669"/>
    <property type="project" value="UniProtKB-UniRule"/>
</dbReference>
<dbReference type="PANTHER" id="PTHR14467:SF0">
    <property type="entry name" value="PROTEIN ARV1"/>
    <property type="match status" value="1"/>
</dbReference>
<evidence type="ECO:0000256" key="6">
    <source>
        <dbReference type="ARBA" id="ARBA00022989"/>
    </source>
</evidence>
<evidence type="ECO:0000256" key="9">
    <source>
        <dbReference type="ARBA" id="ARBA00023136"/>
    </source>
</evidence>
<evidence type="ECO:0000256" key="10">
    <source>
        <dbReference type="RuleBase" id="RU368065"/>
    </source>
</evidence>
<comment type="similarity">
    <text evidence="2 10">Belongs to the ARV1 family.</text>
</comment>
<dbReference type="GO" id="GO:0006665">
    <property type="term" value="P:sphingolipid metabolic process"/>
    <property type="evidence" value="ECO:0007669"/>
    <property type="project" value="TreeGrafter"/>
</dbReference>
<keyword evidence="5 10" id="KW-0256">Endoplasmic reticulum</keyword>
<evidence type="ECO:0000256" key="4">
    <source>
        <dbReference type="ARBA" id="ARBA00022692"/>
    </source>
</evidence>
<dbReference type="OrthoDB" id="2192830at2759"/>
<keyword evidence="4 10" id="KW-0812">Transmembrane</keyword>
<dbReference type="GO" id="GO:0097036">
    <property type="term" value="P:regulation of plasma membrane sterol distribution"/>
    <property type="evidence" value="ECO:0007669"/>
    <property type="project" value="UniProtKB-UniRule"/>
</dbReference>
<dbReference type="PANTHER" id="PTHR14467">
    <property type="entry name" value="ARV1"/>
    <property type="match status" value="1"/>
</dbReference>
<dbReference type="GO" id="GO:0032541">
    <property type="term" value="C:cortical endoplasmic reticulum"/>
    <property type="evidence" value="ECO:0007669"/>
    <property type="project" value="TreeGrafter"/>
</dbReference>
<evidence type="ECO:0000256" key="5">
    <source>
        <dbReference type="ARBA" id="ARBA00022824"/>
    </source>
</evidence>
<dbReference type="EMBL" id="CAJOBZ010000071">
    <property type="protein sequence ID" value="CAF4948809.1"/>
    <property type="molecule type" value="Genomic_DNA"/>
</dbReference>
<dbReference type="Proteomes" id="UP000663880">
    <property type="component" value="Unassembled WGS sequence"/>
</dbReference>
<reference evidence="11" key="1">
    <citation type="submission" date="2021-02" db="EMBL/GenBank/DDBJ databases">
        <authorList>
            <person name="Steward A R."/>
        </authorList>
    </citation>
    <scope>NUCLEOTIDE SEQUENCE</scope>
</reference>
<dbReference type="GO" id="GO:0005789">
    <property type="term" value="C:endoplasmic reticulum membrane"/>
    <property type="evidence" value="ECO:0007669"/>
    <property type="project" value="UniProtKB-SubCell"/>
</dbReference>
<dbReference type="GO" id="GO:0005794">
    <property type="term" value="C:Golgi apparatus"/>
    <property type="evidence" value="ECO:0007669"/>
    <property type="project" value="TreeGrafter"/>
</dbReference>
<feature type="transmembrane region" description="Helical" evidence="10">
    <location>
        <begin position="74"/>
        <end position="91"/>
    </location>
</feature>
<evidence type="ECO:0000256" key="8">
    <source>
        <dbReference type="ARBA" id="ARBA00023098"/>
    </source>
</evidence>
<keyword evidence="3 10" id="KW-0813">Transport</keyword>
<evidence type="ECO:0000256" key="3">
    <source>
        <dbReference type="ARBA" id="ARBA00022448"/>
    </source>
</evidence>